<keyword evidence="12" id="KW-1185">Reference proteome</keyword>
<accession>A0ABS2EYP2</accession>
<keyword evidence="4" id="KW-0805">Transcription regulation</keyword>
<dbReference type="Pfam" id="PF07494">
    <property type="entry name" value="Reg_prop"/>
    <property type="match status" value="4"/>
</dbReference>
<dbReference type="InterPro" id="IPR001789">
    <property type="entry name" value="Sig_transdc_resp-reg_receiver"/>
</dbReference>
<dbReference type="Gene3D" id="1.10.287.130">
    <property type="match status" value="1"/>
</dbReference>
<dbReference type="InterPro" id="IPR009057">
    <property type="entry name" value="Homeodomain-like_sf"/>
</dbReference>
<dbReference type="InterPro" id="IPR005467">
    <property type="entry name" value="His_kinase_dom"/>
</dbReference>
<evidence type="ECO:0000256" key="1">
    <source>
        <dbReference type="ARBA" id="ARBA00000085"/>
    </source>
</evidence>
<dbReference type="SUPFAM" id="SSF50998">
    <property type="entry name" value="Quinoprotein alcohol dehydrogenase-like"/>
    <property type="match status" value="1"/>
</dbReference>
<dbReference type="SUPFAM" id="SSF52172">
    <property type="entry name" value="CheY-like"/>
    <property type="match status" value="1"/>
</dbReference>
<dbReference type="InterPro" id="IPR036890">
    <property type="entry name" value="HATPase_C_sf"/>
</dbReference>
<dbReference type="Pfam" id="PF02518">
    <property type="entry name" value="HATPase_c"/>
    <property type="match status" value="1"/>
</dbReference>
<dbReference type="SMART" id="SM00448">
    <property type="entry name" value="REC"/>
    <property type="match status" value="1"/>
</dbReference>
<dbReference type="SMART" id="SM00387">
    <property type="entry name" value="HATPase_c"/>
    <property type="match status" value="1"/>
</dbReference>
<evidence type="ECO:0000256" key="4">
    <source>
        <dbReference type="ARBA" id="ARBA00023015"/>
    </source>
</evidence>
<dbReference type="InterPro" id="IPR003594">
    <property type="entry name" value="HATPase_dom"/>
</dbReference>
<reference evidence="11 12" key="1">
    <citation type="journal article" date="2021" name="Sci. Rep.">
        <title>The distribution of antibiotic resistance genes in chicken gut microbiota commensals.</title>
        <authorList>
            <person name="Juricova H."/>
            <person name="Matiasovicova J."/>
            <person name="Kubasova T."/>
            <person name="Cejkova D."/>
            <person name="Rychlik I."/>
        </authorList>
    </citation>
    <scope>NUCLEOTIDE SEQUENCE [LARGE SCALE GENOMIC DNA]</scope>
    <source>
        <strain evidence="11 12">An801</strain>
    </source>
</reference>
<dbReference type="Pfam" id="PF12833">
    <property type="entry name" value="HTH_18"/>
    <property type="match status" value="1"/>
</dbReference>
<dbReference type="PROSITE" id="PS50110">
    <property type="entry name" value="RESPONSE_REGULATORY"/>
    <property type="match status" value="1"/>
</dbReference>
<keyword evidence="7" id="KW-0812">Transmembrane</keyword>
<dbReference type="SUPFAM" id="SSF47384">
    <property type="entry name" value="Homodimeric domain of signal transducing histidine kinase"/>
    <property type="match status" value="1"/>
</dbReference>
<dbReference type="EMBL" id="JACJJW010000037">
    <property type="protein sequence ID" value="MBM6759359.1"/>
    <property type="molecule type" value="Genomic_DNA"/>
</dbReference>
<gene>
    <name evidence="11" type="ORF">H6A31_11835</name>
</gene>
<keyword evidence="7" id="KW-0472">Membrane</keyword>
<evidence type="ECO:0000313" key="11">
    <source>
        <dbReference type="EMBL" id="MBM6759359.1"/>
    </source>
</evidence>
<feature type="domain" description="Response regulatory" evidence="10">
    <location>
        <begin position="1133"/>
        <end position="1248"/>
    </location>
</feature>
<dbReference type="Gene3D" id="3.40.50.2300">
    <property type="match status" value="1"/>
</dbReference>
<evidence type="ECO:0000256" key="7">
    <source>
        <dbReference type="SAM" id="Phobius"/>
    </source>
</evidence>
<dbReference type="InterPro" id="IPR003661">
    <property type="entry name" value="HisK_dim/P_dom"/>
</dbReference>
<dbReference type="SMART" id="SM00388">
    <property type="entry name" value="HisKA"/>
    <property type="match status" value="1"/>
</dbReference>
<dbReference type="CDD" id="cd00082">
    <property type="entry name" value="HisKA"/>
    <property type="match status" value="1"/>
</dbReference>
<dbReference type="SMART" id="SM00342">
    <property type="entry name" value="HTH_ARAC"/>
    <property type="match status" value="1"/>
</dbReference>
<keyword evidence="5" id="KW-0804">Transcription</keyword>
<evidence type="ECO:0000256" key="2">
    <source>
        <dbReference type="ARBA" id="ARBA00012438"/>
    </source>
</evidence>
<feature type="modified residue" description="4-aspartylphosphate" evidence="6">
    <location>
        <position position="1181"/>
    </location>
</feature>
<dbReference type="PRINTS" id="PR00344">
    <property type="entry name" value="BCTRLSENSOR"/>
</dbReference>
<name>A0ABS2EYP2_9BACE</name>
<dbReference type="Gene3D" id="2.60.40.10">
    <property type="entry name" value="Immunoglobulins"/>
    <property type="match status" value="1"/>
</dbReference>
<organism evidence="11 12">
    <name type="scientific">Bacteroides mediterraneensis</name>
    <dbReference type="NCBI Taxonomy" id="1841856"/>
    <lineage>
        <taxon>Bacteria</taxon>
        <taxon>Pseudomonadati</taxon>
        <taxon>Bacteroidota</taxon>
        <taxon>Bacteroidia</taxon>
        <taxon>Bacteroidales</taxon>
        <taxon>Bacteroidaceae</taxon>
        <taxon>Bacteroides</taxon>
    </lineage>
</organism>
<dbReference type="PANTHER" id="PTHR43547">
    <property type="entry name" value="TWO-COMPONENT HISTIDINE KINASE"/>
    <property type="match status" value="1"/>
</dbReference>
<dbReference type="PROSITE" id="PS01124">
    <property type="entry name" value="HTH_ARAC_FAMILY_2"/>
    <property type="match status" value="1"/>
</dbReference>
<dbReference type="InterPro" id="IPR015943">
    <property type="entry name" value="WD40/YVTN_repeat-like_dom_sf"/>
</dbReference>
<dbReference type="PANTHER" id="PTHR43547:SF2">
    <property type="entry name" value="HYBRID SIGNAL TRANSDUCTION HISTIDINE KINASE C"/>
    <property type="match status" value="1"/>
</dbReference>
<feature type="domain" description="Histidine kinase" evidence="9">
    <location>
        <begin position="876"/>
        <end position="1100"/>
    </location>
</feature>
<comment type="catalytic activity">
    <reaction evidence="1">
        <text>ATP + protein L-histidine = ADP + protein N-phospho-L-histidine.</text>
        <dbReference type="EC" id="2.7.13.3"/>
    </reaction>
</comment>
<dbReference type="Pfam" id="PF00072">
    <property type="entry name" value="Response_reg"/>
    <property type="match status" value="1"/>
</dbReference>
<evidence type="ECO:0000259" key="8">
    <source>
        <dbReference type="PROSITE" id="PS01124"/>
    </source>
</evidence>
<sequence length="1384" mass="157669">MRLLLLALIICLGGYSFRLNAKDTFFSKYNFYHLTEETGLLNNSVTSVIKDSYGYIWIATQDGLARYDGYRFLNYGVEEPFYRLKGNYVYALSEDRHKRLWVGSDAGLDLIDLPTGKVLSLDRLNGNKLPELAYLSTSFVHAILQASDGDVWIVTDKLLWCLELDTSGEIAACYRMQKEGENALTAIAELKGGVCASIGNQVYWMVKNKDHTIGKRLVSKSIVPFSADWRISCLLEDKGCVWIGSNRGLFRYYRDTRTLKRYRYSSHREGMLSQAYITDMKLTADGHLIVSTLNGLNVYNPDSDSFSFIRRLEALEESGLNSNTIVCLFTDGEDIWAGTQDGGVNLLYRPRRLEVSRLGDIPWQLAEGRAPQISAITEDKTGNLWVGTIEGGLYQMNPVTEAVQHYSFVPQNRSSILSNNVNGLLIDSDNHLWAYTWGAGISELDLNRPQAVFRQHSNGEVPGLEDEFIMSAAEDSINRGLWFGTTHGLVFYDKKQDLFRQVGFGSDVNEFESVGSLCVDRKGRLWVGTSEGLYIVDLFSFARSRRHFTYTYLRYKLDDTRSTQVERINVVFQDARGNIWLGGKATGLYRLLSDEGGRFLFKHYGPKEGLYENTVYGLAEDGEGSLWLATENGLCRLKVEENTFIPYGKIDGILDKEYNMHTLYFSSRYNRLYCGKNHGVCEILLKKIPESAGARGVVISSCRVNGGLWMYGNGKNLSELEEGDKLELALTTHEYGYSESVRIRYRLVGNDEEWIELPSENPVITLSSLPSRNCRLEIQTTNQEGEWQKEMWRLDLKVRPYYYKSWWFWSLIILVTGSLYILFYRYKVRRLKHRQAVLEQLVARRTHELEVQNHSLEVMAHHVEEMAEEKIRFFTHITHEFRTPVTLIHGPIEQALALTSDEEVKEQLHIAERNVQDLLSLVNELMDFRKLDTEKVKLNIHPFNLVGMIEDLLLPFNSFVKDRHITLQTYYHLQGLSVSADPKYLHRVLTNLLANAVKFTPDGGTIRLYAARLVDEEGQVQLYLSVSDTGCGIPENDLQQIFDSFYQSQNTVAYPVFGQSGTGIGLNVCKRIIALHGGVIYARNNRAGGTSFRIQLPMKDLPAEEELRVVETASSESEASKSKSEPVSPVRATILVVDDNSDMRRYIHSLLKKEYKLLEAENGVKALEILKKHSVDLIISDLLMPEMDGLELSKRVKENLETSHIPFLILTAVRSEENEKICYSVGVDEYLCKPFDAEVLKYRIRNILTLRRGYQERLSKPVALADVSELGLVEESRDKTFMDKAIELMKKYYADSEYGLDAFIRDMGYSKTLVNQKMQNLAGMPIGQFMKNFRLDMGYQLLEQGKGEANVSEVAYAVGFNDPKYFTKCFKQRFGCLPSSVGRS</sequence>
<dbReference type="Pfam" id="PF00512">
    <property type="entry name" value="HisKA"/>
    <property type="match status" value="1"/>
</dbReference>
<dbReference type="SUPFAM" id="SSF63829">
    <property type="entry name" value="Calcium-dependent phosphotriesterase"/>
    <property type="match status" value="2"/>
</dbReference>
<dbReference type="Gene3D" id="2.130.10.10">
    <property type="entry name" value="YVTN repeat-like/Quinoprotein amine dehydrogenase"/>
    <property type="match status" value="2"/>
</dbReference>
<dbReference type="EC" id="2.7.13.3" evidence="2"/>
<dbReference type="Gene3D" id="3.30.565.10">
    <property type="entry name" value="Histidine kinase-like ATPase, C-terminal domain"/>
    <property type="match status" value="1"/>
</dbReference>
<dbReference type="InterPro" id="IPR011047">
    <property type="entry name" value="Quinoprotein_ADH-like_sf"/>
</dbReference>
<evidence type="ECO:0000256" key="3">
    <source>
        <dbReference type="ARBA" id="ARBA00022553"/>
    </source>
</evidence>
<proteinExistence type="predicted"/>
<dbReference type="Proteomes" id="UP000703295">
    <property type="component" value="Unassembled WGS sequence"/>
</dbReference>
<keyword evidence="3 6" id="KW-0597">Phosphoprotein</keyword>
<dbReference type="InterPro" id="IPR004358">
    <property type="entry name" value="Sig_transdc_His_kin-like_C"/>
</dbReference>
<evidence type="ECO:0000313" key="12">
    <source>
        <dbReference type="Proteomes" id="UP000703295"/>
    </source>
</evidence>
<dbReference type="InterPro" id="IPR036097">
    <property type="entry name" value="HisK_dim/P_sf"/>
</dbReference>
<dbReference type="InterPro" id="IPR011006">
    <property type="entry name" value="CheY-like_superfamily"/>
</dbReference>
<evidence type="ECO:0000259" key="10">
    <source>
        <dbReference type="PROSITE" id="PS50110"/>
    </source>
</evidence>
<dbReference type="SUPFAM" id="SSF46689">
    <property type="entry name" value="Homeodomain-like"/>
    <property type="match status" value="1"/>
</dbReference>
<dbReference type="InterPro" id="IPR018060">
    <property type="entry name" value="HTH_AraC"/>
</dbReference>
<dbReference type="Gene3D" id="1.10.10.60">
    <property type="entry name" value="Homeodomain-like"/>
    <property type="match status" value="1"/>
</dbReference>
<dbReference type="InterPro" id="IPR011110">
    <property type="entry name" value="Reg_prop"/>
</dbReference>
<dbReference type="InterPro" id="IPR013783">
    <property type="entry name" value="Ig-like_fold"/>
</dbReference>
<protein>
    <recommendedName>
        <fullName evidence="2">histidine kinase</fullName>
        <ecNumber evidence="2">2.7.13.3</ecNumber>
    </recommendedName>
</protein>
<dbReference type="SUPFAM" id="SSF55874">
    <property type="entry name" value="ATPase domain of HSP90 chaperone/DNA topoisomerase II/histidine kinase"/>
    <property type="match status" value="1"/>
</dbReference>
<evidence type="ECO:0000259" key="9">
    <source>
        <dbReference type="PROSITE" id="PS50109"/>
    </source>
</evidence>
<evidence type="ECO:0000256" key="5">
    <source>
        <dbReference type="ARBA" id="ARBA00023163"/>
    </source>
</evidence>
<comment type="caution">
    <text evidence="11">The sequence shown here is derived from an EMBL/GenBank/DDBJ whole genome shotgun (WGS) entry which is preliminary data.</text>
</comment>
<dbReference type="RefSeq" id="WP_204476526.1">
    <property type="nucleotide sequence ID" value="NZ_JACJJW010000037.1"/>
</dbReference>
<evidence type="ECO:0000256" key="6">
    <source>
        <dbReference type="PROSITE-ProRule" id="PRU00169"/>
    </source>
</evidence>
<feature type="transmembrane region" description="Helical" evidence="7">
    <location>
        <begin position="806"/>
        <end position="824"/>
    </location>
</feature>
<feature type="domain" description="HTH araC/xylS-type" evidence="8">
    <location>
        <begin position="1283"/>
        <end position="1384"/>
    </location>
</feature>
<keyword evidence="7" id="KW-1133">Transmembrane helix</keyword>
<dbReference type="PROSITE" id="PS50109">
    <property type="entry name" value="HIS_KIN"/>
    <property type="match status" value="1"/>
</dbReference>